<dbReference type="Proteomes" id="UP000001887">
    <property type="component" value="Chromosome"/>
</dbReference>
<evidence type="ECO:0000256" key="5">
    <source>
        <dbReference type="SAM" id="MobiDB-lite"/>
    </source>
</evidence>
<keyword evidence="6" id="KW-0732">Signal</keyword>
<evidence type="ECO:0000256" key="1">
    <source>
        <dbReference type="ARBA" id="ARBA00006534"/>
    </source>
</evidence>
<dbReference type="OrthoDB" id="9799980at2"/>
<reference evidence="7 8" key="1">
    <citation type="journal article" date="2009" name="Stand. Genomic Sci.">
        <title>Complete genome sequence of Pirellula staleyi type strain (ATCC 27377).</title>
        <authorList>
            <person name="Clum A."/>
            <person name="Tindall B.J."/>
            <person name="Sikorski J."/>
            <person name="Ivanova N."/>
            <person name="Mavrommatis K."/>
            <person name="Lucas S."/>
            <person name="Glavina del Rio T."/>
            <person name="Nolan M."/>
            <person name="Chen F."/>
            <person name="Tice H."/>
            <person name="Pitluck S."/>
            <person name="Cheng J.F."/>
            <person name="Chertkov O."/>
            <person name="Brettin T."/>
            <person name="Han C."/>
            <person name="Detter J.C."/>
            <person name="Kuske C."/>
            <person name="Bruce D."/>
            <person name="Goodwin L."/>
            <person name="Ovchinikova G."/>
            <person name="Pati A."/>
            <person name="Mikhailova N."/>
            <person name="Chen A."/>
            <person name="Palaniappan K."/>
            <person name="Land M."/>
            <person name="Hauser L."/>
            <person name="Chang Y.J."/>
            <person name="Jeffries C.D."/>
            <person name="Chain P."/>
            <person name="Rohde M."/>
            <person name="Goker M."/>
            <person name="Bristow J."/>
            <person name="Eisen J.A."/>
            <person name="Markowitz V."/>
            <person name="Hugenholtz P."/>
            <person name="Kyrpides N.C."/>
            <person name="Klenk H.P."/>
            <person name="Lapidus A."/>
        </authorList>
    </citation>
    <scope>NUCLEOTIDE SEQUENCE [LARGE SCALE GENOMIC DNA]</scope>
    <source>
        <strain evidence="8">ATCC 27377 / DSM 6068 / ICPB 4128</strain>
    </source>
</reference>
<dbReference type="SUPFAM" id="SSF52317">
    <property type="entry name" value="Class I glutamine amidotransferase-like"/>
    <property type="match status" value="1"/>
</dbReference>
<keyword evidence="8" id="KW-1185">Reference proteome</keyword>
<protein>
    <submittedName>
        <fullName evidence="7">Cyanophycinase-like exopeptidase</fullName>
    </submittedName>
</protein>
<feature type="chain" id="PRO_5003035373" evidence="6">
    <location>
        <begin position="23"/>
        <end position="539"/>
    </location>
</feature>
<name>D2R1V6_PIRSD</name>
<feature type="compositionally biased region" description="Basic and acidic residues" evidence="5">
    <location>
        <begin position="530"/>
        <end position="539"/>
    </location>
</feature>
<feature type="region of interest" description="Disordered" evidence="5">
    <location>
        <begin position="515"/>
        <end position="539"/>
    </location>
</feature>
<evidence type="ECO:0000256" key="6">
    <source>
        <dbReference type="SAM" id="SignalP"/>
    </source>
</evidence>
<dbReference type="Pfam" id="PF03575">
    <property type="entry name" value="Peptidase_S51"/>
    <property type="match status" value="1"/>
</dbReference>
<dbReference type="AlphaFoldDB" id="D2R1V6"/>
<dbReference type="HOGENOM" id="CLU_031038_0_0_0"/>
<keyword evidence="2" id="KW-0645">Protease</keyword>
<dbReference type="EMBL" id="CP001848">
    <property type="protein sequence ID" value="ADB16825.1"/>
    <property type="molecule type" value="Genomic_DNA"/>
</dbReference>
<dbReference type="PANTHER" id="PTHR36175">
    <property type="entry name" value="CYANOPHYCINASE"/>
    <property type="match status" value="1"/>
</dbReference>
<dbReference type="InterPro" id="IPR005320">
    <property type="entry name" value="Peptidase_S51"/>
</dbReference>
<comment type="similarity">
    <text evidence="1">Belongs to the peptidase S51 family.</text>
</comment>
<accession>D2R1V6</accession>
<dbReference type="PANTHER" id="PTHR36175:SF1">
    <property type="entry name" value="CYANOPHYCINASE"/>
    <property type="match status" value="1"/>
</dbReference>
<gene>
    <name evidence="7" type="ordered locus">Psta_2152</name>
</gene>
<evidence type="ECO:0000313" key="7">
    <source>
        <dbReference type="EMBL" id="ADB16825.1"/>
    </source>
</evidence>
<feature type="signal peptide" evidence="6">
    <location>
        <begin position="1"/>
        <end position="22"/>
    </location>
</feature>
<dbReference type="GO" id="GO:0006508">
    <property type="term" value="P:proteolysis"/>
    <property type="evidence" value="ECO:0007669"/>
    <property type="project" value="UniProtKB-KW"/>
</dbReference>
<evidence type="ECO:0000313" key="8">
    <source>
        <dbReference type="Proteomes" id="UP000001887"/>
    </source>
</evidence>
<organism evidence="7 8">
    <name type="scientific">Pirellula staleyi (strain ATCC 27377 / DSM 6068 / ICPB 4128)</name>
    <name type="common">Pirella staleyi</name>
    <dbReference type="NCBI Taxonomy" id="530564"/>
    <lineage>
        <taxon>Bacteria</taxon>
        <taxon>Pseudomonadati</taxon>
        <taxon>Planctomycetota</taxon>
        <taxon>Planctomycetia</taxon>
        <taxon>Pirellulales</taxon>
        <taxon>Pirellulaceae</taxon>
        <taxon>Pirellula</taxon>
    </lineage>
</organism>
<dbReference type="eggNOG" id="COG4242">
    <property type="taxonomic scope" value="Bacteria"/>
</dbReference>
<dbReference type="CDD" id="cd03145">
    <property type="entry name" value="GAT1_cyanophycinase"/>
    <property type="match status" value="1"/>
</dbReference>
<dbReference type="GO" id="GO:0008236">
    <property type="term" value="F:serine-type peptidase activity"/>
    <property type="evidence" value="ECO:0007669"/>
    <property type="project" value="UniProtKB-KW"/>
</dbReference>
<evidence type="ECO:0000256" key="4">
    <source>
        <dbReference type="ARBA" id="ARBA00022825"/>
    </source>
</evidence>
<sequence precursor="true">MRPLSLSLVVALSMLPANSLLGEEAPLRIDPRGARCELVINPSDDLIPDQNRYFLRRARGKNTKIVAIKIGDANSLKVPALEVDSVTELAVGGLEKLEETSALDTLRDATGIWVSASTKTPLPQLAADSKLAALLESKLASDCVISVSGSAAPWLIEQFSPPTRPSLVPHVQFAFVRSYKELSNVEIPKRDAQKLLQFVFQPTTVLAISQRSIVNLGGEPLAIFSSGFPGENDRITILQPGKQHDLVALARAAQRRQRGEKLPAQLATPEVKHGSLVIVGGGGMPKEITEKFIELAGGPDGLIVVLPTAVPPQEVSPSEGNFFKRFGAKNVRVMPEYELEDVNSDKFAEVLREAKGVWFGGGRQWRFVDTYENTRAYELFHAVLERGGVIGGSSAGATIQGEYLSRGSPLGNFEMMSEGYEEGFKFLPGTVIDQHFAERKRETDLLGVIKTFPQLTGIGLDEATAIAVTKREAEVLGKGAFHLLAAPKDREVTLDDYQRFKAGDVVDLVERKLVRTSRTEEPAAETSSGDAKKEPAATN</sequence>
<keyword evidence="3" id="KW-0378">Hydrolase</keyword>
<dbReference type="STRING" id="530564.Psta_2152"/>
<dbReference type="Gene3D" id="3.40.50.880">
    <property type="match status" value="1"/>
</dbReference>
<keyword evidence="4" id="KW-0720">Serine protease</keyword>
<dbReference type="InterPro" id="IPR029062">
    <property type="entry name" value="Class_I_gatase-like"/>
</dbReference>
<dbReference type="KEGG" id="psl:Psta_2152"/>
<evidence type="ECO:0000256" key="2">
    <source>
        <dbReference type="ARBA" id="ARBA00022670"/>
    </source>
</evidence>
<proteinExistence type="inferred from homology"/>
<evidence type="ECO:0000256" key="3">
    <source>
        <dbReference type="ARBA" id="ARBA00022801"/>
    </source>
</evidence>